<dbReference type="CDD" id="cd16536">
    <property type="entry name" value="RING-HC_RNF10"/>
    <property type="match status" value="1"/>
</dbReference>
<dbReference type="PROSITE" id="PS50330">
    <property type="entry name" value="UIM"/>
    <property type="match status" value="1"/>
</dbReference>
<evidence type="ECO:0000313" key="10">
    <source>
        <dbReference type="Proteomes" id="UP000252139"/>
    </source>
</evidence>
<evidence type="ECO:0000313" key="9">
    <source>
        <dbReference type="EMBL" id="RCH83669.1"/>
    </source>
</evidence>
<feature type="domain" description="RING-type" evidence="8">
    <location>
        <begin position="628"/>
        <end position="666"/>
    </location>
</feature>
<feature type="compositionally biased region" description="Acidic residues" evidence="7">
    <location>
        <begin position="983"/>
        <end position="992"/>
    </location>
</feature>
<feature type="compositionally biased region" description="Acidic residues" evidence="7">
    <location>
        <begin position="757"/>
        <end position="775"/>
    </location>
</feature>
<dbReference type="OrthoDB" id="302966at2759"/>
<dbReference type="InterPro" id="IPR017907">
    <property type="entry name" value="Znf_RING_CS"/>
</dbReference>
<evidence type="ECO:0000256" key="6">
    <source>
        <dbReference type="PROSITE-ProRule" id="PRU00175"/>
    </source>
</evidence>
<name>A0A367J1G0_RHIAZ</name>
<dbReference type="Pfam" id="PF13923">
    <property type="entry name" value="zf-C3HC4_2"/>
    <property type="match status" value="2"/>
</dbReference>
<reference evidence="9 10" key="1">
    <citation type="journal article" date="2018" name="G3 (Bethesda)">
        <title>Phylogenetic and Phylogenomic Definition of Rhizopus Species.</title>
        <authorList>
            <person name="Gryganskyi A.P."/>
            <person name="Golan J."/>
            <person name="Dolatabadi S."/>
            <person name="Mondo S."/>
            <person name="Robb S."/>
            <person name="Idnurm A."/>
            <person name="Muszewska A."/>
            <person name="Steczkiewicz K."/>
            <person name="Masonjones S."/>
            <person name="Liao H.L."/>
            <person name="Gajdeczka M.T."/>
            <person name="Anike F."/>
            <person name="Vuek A."/>
            <person name="Anishchenko I.M."/>
            <person name="Voigt K."/>
            <person name="de Hoog G.S."/>
            <person name="Smith M.E."/>
            <person name="Heitman J."/>
            <person name="Vilgalys R."/>
            <person name="Stajich J.E."/>
        </authorList>
    </citation>
    <scope>NUCLEOTIDE SEQUENCE [LARGE SCALE GENOMIC DNA]</scope>
    <source>
        <strain evidence="9 10">CBS 357.93</strain>
    </source>
</reference>
<feature type="compositionally biased region" description="Low complexity" evidence="7">
    <location>
        <begin position="996"/>
        <end position="1035"/>
    </location>
</feature>
<feature type="compositionally biased region" description="Basic residues" evidence="7">
    <location>
        <begin position="25"/>
        <end position="36"/>
    </location>
</feature>
<dbReference type="PANTHER" id="PTHR12983:SF9">
    <property type="entry name" value="E3 UBIQUITIN-PROTEIN LIGASE RNF10"/>
    <property type="match status" value="1"/>
</dbReference>
<dbReference type="EMBL" id="PJQL01002589">
    <property type="protein sequence ID" value="RCH83669.1"/>
    <property type="molecule type" value="Genomic_DNA"/>
</dbReference>
<dbReference type="AlphaFoldDB" id="A0A367J1G0"/>
<feature type="region of interest" description="Disordered" evidence="7">
    <location>
        <begin position="495"/>
        <end position="515"/>
    </location>
</feature>
<feature type="domain" description="RING-type" evidence="8">
    <location>
        <begin position="149"/>
        <end position="193"/>
    </location>
</feature>
<feature type="compositionally biased region" description="Basic residues" evidence="7">
    <location>
        <begin position="1036"/>
        <end position="1054"/>
    </location>
</feature>
<keyword evidence="4 6" id="KW-0863">Zinc-finger</keyword>
<feature type="region of interest" description="Disordered" evidence="7">
    <location>
        <begin position="1"/>
        <end position="47"/>
    </location>
</feature>
<evidence type="ECO:0000259" key="8">
    <source>
        <dbReference type="PROSITE" id="PS50089"/>
    </source>
</evidence>
<feature type="compositionally biased region" description="Polar residues" evidence="7">
    <location>
        <begin position="793"/>
        <end position="804"/>
    </location>
</feature>
<dbReference type="STRING" id="86630.A0A367J1G0"/>
<feature type="compositionally biased region" description="Low complexity" evidence="7">
    <location>
        <begin position="958"/>
        <end position="982"/>
    </location>
</feature>
<feature type="region of interest" description="Disordered" evidence="7">
    <location>
        <begin position="788"/>
        <end position="1054"/>
    </location>
</feature>
<accession>A0A367J1G0</accession>
<sequence length="1054" mass="121013">MNANAPSFVPSNSHRNNNNNSNHNGSKRRRHQKRNRSTNNNNNNDIEEQLDLVQIAQQTGGTTDRKGRVSLNHLLNFSFPQRQRPQPIIRRQKITSYQPYNKERFVNANFRFMLNPFGDYNYQLADPDINFDWDAVEQVIMSSNEVQACPICLSMPTAARVTRCGHVFCLPCVLHYLELRENPKRLWRKCPICWDSIYETDIKAVKIIESRPIKEGDVITLSLIQRPNHSTLAFPISDTWPLPENVISNYIKPDEPLIPWDSTPSAPLFARFMLASPDYLVAEYERDSRELDDAMSDAIGWGSVDEVPFIEKSKKMVHDHIKRIRHQRTKELDLAQSTLNMMYEAVAKYHKKHAKAAEGTESHSSPEEENSIPEAYRQHHSQQGEKSLAKVQNSTANDYYFYQAKDGQHVYLHPLDIRILKHEFGDYHQFPHELEVQITNVQESTLDEDLRKKCKYLSHLPLGCDVTFLEINIKDLVSEDTFQVFNNELNARFRRRKEKEQREDKERENAENKSRLQAVKELEDERRRIESDPFFSMYRQPDDEEEQLAQAMSESLAIAGHHHDDEDDGPRTVWGTRMVANPEEEHYMDHHDWADHIVITKIATTAESLVIEQDFVSFKRQLADLLVCGICLDTIKDPHSLDCGHSFCGECLLSWFEQNKICPSCNTPAPRQPAANHTIHNIVSLIKDQHNVKRLAKDAWKSIYASRPLHEFVFDSDDDVARCATCHWELNANLTCDRCELRYWRGPDGIDYHPEEDSQEEEEEEESDHEEDQDLSDFVVSDDQSIEFETDNDNGSHSGDSLVSNEPPLYYTDPVFIDDEASEDQSGSEEEEEEEPRYFNVGARSRLNKRVVISDSSDEEEEEERDNSGSNDSSDDEGREDRNRSVTSDSSQEGQERDNLVTSDSSGDEGTVNRDHSVILLSDDQQSDTDETSSSTYPHYVEMARSDDDDTYHTAHINHTNSGSNSKNTNDSSSSNSSSDSSSTEDDDDEPDYNFSTPPSQSASPPSRSISNNNHSINSNSISTNIHTSSTASNNSKKRKRENTKHKQNKKHRR</sequence>
<gene>
    <name evidence="9" type="ORF">CU097_001554</name>
</gene>
<evidence type="ECO:0000256" key="5">
    <source>
        <dbReference type="ARBA" id="ARBA00022833"/>
    </source>
</evidence>
<evidence type="ECO:0000256" key="7">
    <source>
        <dbReference type="SAM" id="MobiDB-lite"/>
    </source>
</evidence>
<proteinExistence type="predicted"/>
<comment type="caution">
    <text evidence="9">The sequence shown here is derived from an EMBL/GenBank/DDBJ whole genome shotgun (WGS) entry which is preliminary data.</text>
</comment>
<evidence type="ECO:0000256" key="4">
    <source>
        <dbReference type="ARBA" id="ARBA00022771"/>
    </source>
</evidence>
<feature type="region of interest" description="Disordered" evidence="7">
    <location>
        <begin position="750"/>
        <end position="776"/>
    </location>
</feature>
<dbReference type="GO" id="GO:0045944">
    <property type="term" value="P:positive regulation of transcription by RNA polymerase II"/>
    <property type="evidence" value="ECO:0007669"/>
    <property type="project" value="TreeGrafter"/>
</dbReference>
<protein>
    <recommendedName>
        <fullName evidence="8">RING-type domain-containing protein</fullName>
    </recommendedName>
</protein>
<evidence type="ECO:0000256" key="1">
    <source>
        <dbReference type="ARBA" id="ARBA00004496"/>
    </source>
</evidence>
<dbReference type="InterPro" id="IPR013083">
    <property type="entry name" value="Znf_RING/FYVE/PHD"/>
</dbReference>
<feature type="compositionally biased region" description="Acidic residues" evidence="7">
    <location>
        <begin position="856"/>
        <end position="865"/>
    </location>
</feature>
<dbReference type="GO" id="GO:0005737">
    <property type="term" value="C:cytoplasm"/>
    <property type="evidence" value="ECO:0007669"/>
    <property type="project" value="UniProtKB-SubCell"/>
</dbReference>
<feature type="compositionally biased region" description="Acidic residues" evidence="7">
    <location>
        <begin position="816"/>
        <end position="835"/>
    </location>
</feature>
<dbReference type="GO" id="GO:0000976">
    <property type="term" value="F:transcription cis-regulatory region binding"/>
    <property type="evidence" value="ECO:0007669"/>
    <property type="project" value="TreeGrafter"/>
</dbReference>
<dbReference type="InterPro" id="IPR001841">
    <property type="entry name" value="Znf_RING"/>
</dbReference>
<feature type="compositionally biased region" description="Low complexity" evidence="7">
    <location>
        <begin position="11"/>
        <end position="24"/>
    </location>
</feature>
<keyword evidence="2" id="KW-0963">Cytoplasm</keyword>
<dbReference type="PANTHER" id="PTHR12983">
    <property type="entry name" value="RING FINGER 10 FAMILY MEMBER"/>
    <property type="match status" value="1"/>
</dbReference>
<keyword evidence="3" id="KW-0479">Metal-binding</keyword>
<dbReference type="Proteomes" id="UP000252139">
    <property type="component" value="Unassembled WGS sequence"/>
</dbReference>
<dbReference type="InterPro" id="IPR003903">
    <property type="entry name" value="UIM_dom"/>
</dbReference>
<dbReference type="InterPro" id="IPR039739">
    <property type="entry name" value="MAG2/RNF10"/>
</dbReference>
<evidence type="ECO:0000256" key="3">
    <source>
        <dbReference type="ARBA" id="ARBA00022723"/>
    </source>
</evidence>
<dbReference type="PROSITE" id="PS00518">
    <property type="entry name" value="ZF_RING_1"/>
    <property type="match status" value="2"/>
</dbReference>
<dbReference type="SMART" id="SM00184">
    <property type="entry name" value="RING"/>
    <property type="match status" value="2"/>
</dbReference>
<dbReference type="PROSITE" id="PS50089">
    <property type="entry name" value="ZF_RING_2"/>
    <property type="match status" value="2"/>
</dbReference>
<organism evidence="9 10">
    <name type="scientific">Rhizopus azygosporus</name>
    <name type="common">Rhizopus microsporus var. azygosporus</name>
    <dbReference type="NCBI Taxonomy" id="86630"/>
    <lineage>
        <taxon>Eukaryota</taxon>
        <taxon>Fungi</taxon>
        <taxon>Fungi incertae sedis</taxon>
        <taxon>Mucoromycota</taxon>
        <taxon>Mucoromycotina</taxon>
        <taxon>Mucoromycetes</taxon>
        <taxon>Mucorales</taxon>
        <taxon>Mucorineae</taxon>
        <taxon>Rhizopodaceae</taxon>
        <taxon>Rhizopus</taxon>
    </lineage>
</organism>
<evidence type="ECO:0000256" key="2">
    <source>
        <dbReference type="ARBA" id="ARBA00022490"/>
    </source>
</evidence>
<dbReference type="GO" id="GO:0008270">
    <property type="term" value="F:zinc ion binding"/>
    <property type="evidence" value="ECO:0007669"/>
    <property type="project" value="UniProtKB-KW"/>
</dbReference>
<comment type="subcellular location">
    <subcellularLocation>
        <location evidence="1">Cytoplasm</location>
    </subcellularLocation>
</comment>
<keyword evidence="10" id="KW-1185">Reference proteome</keyword>
<feature type="compositionally biased region" description="Basic and acidic residues" evidence="7">
    <location>
        <begin position="498"/>
        <end position="515"/>
    </location>
</feature>
<dbReference type="Gene3D" id="3.30.40.10">
    <property type="entry name" value="Zinc/RING finger domain, C3HC4 (zinc finger)"/>
    <property type="match status" value="2"/>
</dbReference>
<dbReference type="SUPFAM" id="SSF57850">
    <property type="entry name" value="RING/U-box"/>
    <property type="match status" value="2"/>
</dbReference>
<keyword evidence="5" id="KW-0862">Zinc</keyword>